<dbReference type="Proteomes" id="UP001153076">
    <property type="component" value="Unassembled WGS sequence"/>
</dbReference>
<evidence type="ECO:0000313" key="3">
    <source>
        <dbReference type="Proteomes" id="UP001153076"/>
    </source>
</evidence>
<keyword evidence="3" id="KW-1185">Reference proteome</keyword>
<evidence type="ECO:0000259" key="1">
    <source>
        <dbReference type="PROSITE" id="PS51186"/>
    </source>
</evidence>
<dbReference type="PANTHER" id="PTHR47370:SF10">
    <property type="entry name" value="N-ACETYLTRANSFERASE HLS1-RELATED"/>
    <property type="match status" value="1"/>
</dbReference>
<dbReference type="Pfam" id="PF00583">
    <property type="entry name" value="Acetyltransf_1"/>
    <property type="match status" value="1"/>
</dbReference>
<accession>A0A9Q1GYD4</accession>
<protein>
    <recommendedName>
        <fullName evidence="1">N-acetyltransferase domain-containing protein</fullName>
    </recommendedName>
</protein>
<dbReference type="PROSITE" id="PS51186">
    <property type="entry name" value="GNAT"/>
    <property type="match status" value="1"/>
</dbReference>
<dbReference type="InterPro" id="IPR016181">
    <property type="entry name" value="Acyl_CoA_acyltransferase"/>
</dbReference>
<comment type="caution">
    <text evidence="2">The sequence shown here is derived from an EMBL/GenBank/DDBJ whole genome shotgun (WGS) entry which is preliminary data.</text>
</comment>
<dbReference type="InterPro" id="IPR000182">
    <property type="entry name" value="GNAT_dom"/>
</dbReference>
<sequence length="442" mass="49366">MKKVVVREFSGEKDGREVEEVEARCEVGPTGKLSLFTHLLGDPLCRIRHSPAFLMLVAELVEQDEEEEGKERREIVGMIRGCIKTVTCGKKHPRPSSKSKPIPVFTKVAYILGLGMIRGCIKTVTCGKKHPRPSSKSKPIPVFTKVAYILGLRVCPSHRKMGIAKKLVSKIEEWFVQNGAEYSYLATESDNQASVSLFTQKFAYTRFRTPSILVQPVFAHRVRVSSKFTILKLPPSDAEVLYRRKFSTTEFFPRDIDAVLSNRLTIATFLAVPRGYSWPGPDGFLSDPPESWAVVSVWNCSDVWRLEVKGASRVGKGLARTSRVLDRALPWLRIPSFPEVFRPFGLHFLYGLGGEGPRAVKMVKALCGVAHNMARERGCSLVATELASGDPLKIGVPHWKKLSCEEDLWCIKRLGEDYSDGAVGDWTKSPAGLSIFVDPREF</sequence>
<evidence type="ECO:0000313" key="2">
    <source>
        <dbReference type="EMBL" id="KAJ8427621.1"/>
    </source>
</evidence>
<feature type="domain" description="N-acetyltransferase" evidence="1">
    <location>
        <begin position="145"/>
        <end position="229"/>
    </location>
</feature>
<gene>
    <name evidence="2" type="ORF">Cgig2_010883</name>
</gene>
<dbReference type="AlphaFoldDB" id="A0A9Q1GYD4"/>
<dbReference type="OrthoDB" id="41532at2759"/>
<organism evidence="2 3">
    <name type="scientific">Carnegiea gigantea</name>
    <dbReference type="NCBI Taxonomy" id="171969"/>
    <lineage>
        <taxon>Eukaryota</taxon>
        <taxon>Viridiplantae</taxon>
        <taxon>Streptophyta</taxon>
        <taxon>Embryophyta</taxon>
        <taxon>Tracheophyta</taxon>
        <taxon>Spermatophyta</taxon>
        <taxon>Magnoliopsida</taxon>
        <taxon>eudicotyledons</taxon>
        <taxon>Gunneridae</taxon>
        <taxon>Pentapetalae</taxon>
        <taxon>Caryophyllales</taxon>
        <taxon>Cactineae</taxon>
        <taxon>Cactaceae</taxon>
        <taxon>Cactoideae</taxon>
        <taxon>Echinocereeae</taxon>
        <taxon>Carnegiea</taxon>
    </lineage>
</organism>
<dbReference type="EMBL" id="JAKOGI010001122">
    <property type="protein sequence ID" value="KAJ8427621.1"/>
    <property type="molecule type" value="Genomic_DNA"/>
</dbReference>
<reference evidence="2" key="1">
    <citation type="submission" date="2022-04" db="EMBL/GenBank/DDBJ databases">
        <title>Carnegiea gigantea Genome sequencing and assembly v2.</title>
        <authorList>
            <person name="Copetti D."/>
            <person name="Sanderson M.J."/>
            <person name="Burquez A."/>
            <person name="Wojciechowski M.F."/>
        </authorList>
    </citation>
    <scope>NUCLEOTIDE SEQUENCE</scope>
    <source>
        <strain evidence="2">SGP5-SGP5p</strain>
        <tissue evidence="2">Aerial part</tissue>
    </source>
</reference>
<dbReference type="PANTHER" id="PTHR47370">
    <property type="entry name" value="ACYL-COA N-ACYLTRANSFERASES (NAT) SUPERFAMILY PROTEIN"/>
    <property type="match status" value="1"/>
</dbReference>
<dbReference type="SUPFAM" id="SSF55729">
    <property type="entry name" value="Acyl-CoA N-acyltransferases (Nat)"/>
    <property type="match status" value="1"/>
</dbReference>
<dbReference type="Gene3D" id="3.40.630.30">
    <property type="match status" value="1"/>
</dbReference>
<proteinExistence type="predicted"/>
<name>A0A9Q1GYD4_9CARY</name>
<dbReference type="InterPro" id="IPR052810">
    <property type="entry name" value="Plant_NAT"/>
</dbReference>
<dbReference type="CDD" id="cd04301">
    <property type="entry name" value="NAT_SF"/>
    <property type="match status" value="1"/>
</dbReference>
<dbReference type="GO" id="GO:0016747">
    <property type="term" value="F:acyltransferase activity, transferring groups other than amino-acyl groups"/>
    <property type="evidence" value="ECO:0007669"/>
    <property type="project" value="InterPro"/>
</dbReference>